<proteinExistence type="predicted"/>
<protein>
    <submittedName>
        <fullName evidence="1">Uncharacterized protein</fullName>
    </submittedName>
</protein>
<reference evidence="1 2" key="1">
    <citation type="submission" date="2007-07" db="EMBL/GenBank/DDBJ databases">
        <title>Complete sequence of chromosome of Xanthobacter autotrophicus Py2.</title>
        <authorList>
            <consortium name="US DOE Joint Genome Institute"/>
            <person name="Copeland A."/>
            <person name="Lucas S."/>
            <person name="Lapidus A."/>
            <person name="Barry K."/>
            <person name="Glavina del Rio T."/>
            <person name="Hammon N."/>
            <person name="Israni S."/>
            <person name="Dalin E."/>
            <person name="Tice H."/>
            <person name="Pitluck S."/>
            <person name="Sims D."/>
            <person name="Brettin T."/>
            <person name="Bruce D."/>
            <person name="Detter J.C."/>
            <person name="Han C."/>
            <person name="Tapia R."/>
            <person name="Brainard J."/>
            <person name="Schmutz J."/>
            <person name="Larimer F."/>
            <person name="Land M."/>
            <person name="Hauser L."/>
            <person name="Kyrpides N."/>
            <person name="Kim E."/>
            <person name="Ensigns S.A."/>
            <person name="Richardson P."/>
        </authorList>
    </citation>
    <scope>NUCLEOTIDE SEQUENCE [LARGE SCALE GENOMIC DNA]</scope>
    <source>
        <strain evidence="2">ATCC BAA-1158 / Py2</strain>
    </source>
</reference>
<dbReference type="Proteomes" id="UP000002417">
    <property type="component" value="Chromosome"/>
</dbReference>
<dbReference type="KEGG" id="xau:Xaut_3668"/>
<name>A7ILK3_XANP2</name>
<evidence type="ECO:0000313" key="2">
    <source>
        <dbReference type="Proteomes" id="UP000002417"/>
    </source>
</evidence>
<accession>A7ILK3</accession>
<dbReference type="AlphaFoldDB" id="A7ILK3"/>
<gene>
    <name evidence="1" type="ordered locus">Xaut_3668</name>
</gene>
<keyword evidence="2" id="KW-1185">Reference proteome</keyword>
<dbReference type="HOGENOM" id="CLU_1739804_0_0_5"/>
<sequence length="150" mass="16293">MMSENISFLLIQFHNAGADGGLYKDRRVRESGLPSVLACRAGAAEVRGYVITLQVAAQNRLRLLQPGEHAGAVGLCTGDFNKIRSDIFGRLPILFIGRPNFIRAPHPPFHGVECILCVLEPNALVIFCAHGFGPPILAMMALAASTRERQ</sequence>
<evidence type="ECO:0000313" key="1">
    <source>
        <dbReference type="EMBL" id="ABS68896.1"/>
    </source>
</evidence>
<dbReference type="EMBL" id="CP000781">
    <property type="protein sequence ID" value="ABS68896.1"/>
    <property type="molecule type" value="Genomic_DNA"/>
</dbReference>
<organism evidence="1 2">
    <name type="scientific">Xanthobacter autotrophicus (strain ATCC BAA-1158 / Py2)</name>
    <dbReference type="NCBI Taxonomy" id="78245"/>
    <lineage>
        <taxon>Bacteria</taxon>
        <taxon>Pseudomonadati</taxon>
        <taxon>Pseudomonadota</taxon>
        <taxon>Alphaproteobacteria</taxon>
        <taxon>Hyphomicrobiales</taxon>
        <taxon>Xanthobacteraceae</taxon>
        <taxon>Xanthobacter</taxon>
    </lineage>
</organism>